<dbReference type="HAMAP" id="MF_01894">
    <property type="entry name" value="Smc_prok"/>
    <property type="match status" value="1"/>
</dbReference>
<accession>A0ABQ3HB43</accession>
<dbReference type="Pfam" id="PF06470">
    <property type="entry name" value="SMC_hinge"/>
    <property type="match status" value="1"/>
</dbReference>
<keyword evidence="1 6" id="KW-0963">Cytoplasm</keyword>
<dbReference type="Proteomes" id="UP000662678">
    <property type="component" value="Unassembled WGS sequence"/>
</dbReference>
<reference evidence="9" key="1">
    <citation type="journal article" date="2019" name="Int. J. Syst. Evol. Microbiol.">
        <title>The Global Catalogue of Microorganisms (GCM) 10K type strain sequencing project: providing services to taxonomists for standard genome sequencing and annotation.</title>
        <authorList>
            <consortium name="The Broad Institute Genomics Platform"/>
            <consortium name="The Broad Institute Genome Sequencing Center for Infectious Disease"/>
            <person name="Wu L."/>
            <person name="Ma J."/>
        </authorList>
    </citation>
    <scope>NUCLEOTIDE SEQUENCE [LARGE SCALE GENOMIC DNA]</scope>
    <source>
        <strain evidence="9">KCTC 23713</strain>
    </source>
</reference>
<feature type="coiled-coil region" evidence="6">
    <location>
        <begin position="868"/>
        <end position="930"/>
    </location>
</feature>
<evidence type="ECO:0000256" key="4">
    <source>
        <dbReference type="ARBA" id="ARBA00023054"/>
    </source>
</evidence>
<dbReference type="NCBIfam" id="TIGR02168">
    <property type="entry name" value="SMC_prok_B"/>
    <property type="match status" value="1"/>
</dbReference>
<feature type="coiled-coil region" evidence="6">
    <location>
        <begin position="286"/>
        <end position="341"/>
    </location>
</feature>
<dbReference type="RefSeq" id="WP_189353940.1">
    <property type="nucleotide sequence ID" value="NZ_BMYP01000033.1"/>
</dbReference>
<proteinExistence type="inferred from homology"/>
<comment type="subunit">
    <text evidence="6">Homodimer.</text>
</comment>
<comment type="caution">
    <text evidence="8">The sequence shown here is derived from an EMBL/GenBank/DDBJ whole genome shotgun (WGS) entry which is preliminary data.</text>
</comment>
<gene>
    <name evidence="6 8" type="primary">smc</name>
    <name evidence="8" type="ORF">GCM10011419_23880</name>
</gene>
<dbReference type="PIRSF" id="PIRSF005719">
    <property type="entry name" value="SMC"/>
    <property type="match status" value="1"/>
</dbReference>
<feature type="coiled-coil region" evidence="6">
    <location>
        <begin position="695"/>
        <end position="834"/>
    </location>
</feature>
<dbReference type="PANTHER" id="PTHR43977">
    <property type="entry name" value="STRUCTURAL MAINTENANCE OF CHROMOSOMES PROTEIN 3"/>
    <property type="match status" value="1"/>
</dbReference>
<keyword evidence="2 6" id="KW-0547">Nucleotide-binding</keyword>
<keyword evidence="9" id="KW-1185">Reference proteome</keyword>
<dbReference type="CDD" id="cd03278">
    <property type="entry name" value="ABC_SMC_barmotin"/>
    <property type="match status" value="2"/>
</dbReference>
<protein>
    <recommendedName>
        <fullName evidence="6">Chromosome partition protein Smc</fullName>
    </recommendedName>
</protein>
<dbReference type="InterPro" id="IPR036277">
    <property type="entry name" value="SMC_hinge_sf"/>
</dbReference>
<evidence type="ECO:0000256" key="1">
    <source>
        <dbReference type="ARBA" id="ARBA00022490"/>
    </source>
</evidence>
<evidence type="ECO:0000259" key="7">
    <source>
        <dbReference type="SMART" id="SM00968"/>
    </source>
</evidence>
<keyword evidence="3 6" id="KW-0067">ATP-binding</keyword>
<dbReference type="SUPFAM" id="SSF52540">
    <property type="entry name" value="P-loop containing nucleoside triphosphate hydrolases"/>
    <property type="match status" value="1"/>
</dbReference>
<organism evidence="8 9">
    <name type="scientific">Vogesella fluminis</name>
    <dbReference type="NCBI Taxonomy" id="1069161"/>
    <lineage>
        <taxon>Bacteria</taxon>
        <taxon>Pseudomonadati</taxon>
        <taxon>Pseudomonadota</taxon>
        <taxon>Betaproteobacteria</taxon>
        <taxon>Neisseriales</taxon>
        <taxon>Chromobacteriaceae</taxon>
        <taxon>Vogesella</taxon>
    </lineage>
</organism>
<dbReference type="InterPro" id="IPR024704">
    <property type="entry name" value="SMC"/>
</dbReference>
<dbReference type="InterPro" id="IPR011890">
    <property type="entry name" value="SMC_prok"/>
</dbReference>
<evidence type="ECO:0000256" key="6">
    <source>
        <dbReference type="HAMAP-Rule" id="MF_01894"/>
    </source>
</evidence>
<evidence type="ECO:0000313" key="8">
    <source>
        <dbReference type="EMBL" id="GHD79891.1"/>
    </source>
</evidence>
<name>A0ABQ3HB43_9NEIS</name>
<keyword evidence="5 6" id="KW-0238">DNA-binding</keyword>
<evidence type="ECO:0000256" key="5">
    <source>
        <dbReference type="ARBA" id="ARBA00023125"/>
    </source>
</evidence>
<comment type="domain">
    <text evidence="6">Contains large globular domains required for ATP hydrolysis at each terminus and a third globular domain forming a flexible hinge near the middle of the molecule. These domains are separated by coiled-coil structures.</text>
</comment>
<evidence type="ECO:0000313" key="9">
    <source>
        <dbReference type="Proteomes" id="UP000662678"/>
    </source>
</evidence>
<comment type="similarity">
    <text evidence="6">Belongs to the SMC family.</text>
</comment>
<evidence type="ECO:0000256" key="2">
    <source>
        <dbReference type="ARBA" id="ARBA00022741"/>
    </source>
</evidence>
<feature type="coiled-coil region" evidence="6">
    <location>
        <begin position="170"/>
        <end position="211"/>
    </location>
</feature>
<dbReference type="InterPro" id="IPR003395">
    <property type="entry name" value="RecF/RecN/SMC_N"/>
</dbReference>
<comment type="function">
    <text evidence="6">Required for chromosome condensation and partitioning.</text>
</comment>
<dbReference type="InterPro" id="IPR010935">
    <property type="entry name" value="SMC_hinge"/>
</dbReference>
<feature type="coiled-coil region" evidence="6">
    <location>
        <begin position="377"/>
        <end position="499"/>
    </location>
</feature>
<dbReference type="Pfam" id="PF02463">
    <property type="entry name" value="SMC_N"/>
    <property type="match status" value="1"/>
</dbReference>
<feature type="binding site" evidence="6">
    <location>
        <begin position="32"/>
        <end position="39"/>
    </location>
    <ligand>
        <name>ATP</name>
        <dbReference type="ChEBI" id="CHEBI:30616"/>
    </ligand>
</feature>
<evidence type="ECO:0000256" key="3">
    <source>
        <dbReference type="ARBA" id="ARBA00022840"/>
    </source>
</evidence>
<dbReference type="SUPFAM" id="SSF75553">
    <property type="entry name" value="Smc hinge domain"/>
    <property type="match status" value="1"/>
</dbReference>
<dbReference type="Gene3D" id="3.40.50.300">
    <property type="entry name" value="P-loop containing nucleotide triphosphate hydrolases"/>
    <property type="match status" value="2"/>
</dbReference>
<dbReference type="EMBL" id="BMYP01000033">
    <property type="protein sequence ID" value="GHD79891.1"/>
    <property type="molecule type" value="Genomic_DNA"/>
</dbReference>
<feature type="domain" description="SMC hinge" evidence="7">
    <location>
        <begin position="518"/>
        <end position="620"/>
    </location>
</feature>
<comment type="subcellular location">
    <subcellularLocation>
        <location evidence="6">Cytoplasm</location>
    </subcellularLocation>
</comment>
<sequence length="1165" mass="127633">MRLTHIKLAGFKSFVDPTSIAVPGQLVAVIGPNGCGKSNVIDAVRWVLGESSAKQLRGESMQDVIFNGSGTRKPVSRASVELAFDNGDGQLTGPWGQYAEVAIKRVLTRQGESSYYINNQQVRRRDITDLFLGTGVGARGYAVIEQGMISRIIEARPEELRAYLEEAAGVSRYKERRRETENRLADTRDNLTRIDDLKLELTRQVERLTEQAEVAANYQDMRGALTFKQNLLALARREEAARQEAATRGELARIETEETALEAAHTHLETGLETVREAHYAASDAVHEAQQALFEANATLARLEEQQRHRLQSRERLERDLAGARNERQQLAEQKAQVEYELDDWLPRREEAQLRMEEAQMGLEDGADGLPGAEAAFRVADQRLAQMTAQIANLTRERDLARQQGEHLRRSIEQLAAREDALRRELHDLNLPDSGVLEAAQAEVARAQAALDAVRARLAADEAKQADLASEREQLDKTLHEFNSDAARAEAEVAALDAVLAREAAGEQLAGWLAAQQLDGAPALWQSLQVDEQWRSAVEVVLGDSLAARAAARAAALPGTLPPAPLALIDCALSPAVAANPGRQPLLDVVSAGAPFAAALADWLAGVYCADTLDAAIARRGELAAGECWITPDGHRVSAVSVRFNAAHAGDGMMARKAARDAAAARLAAVQPQIDSVQRRRDSVASMLGMLAEAVRAQKGALTRLEAELNAATLEHVKLDQAARQGAARLAAIHAEQQRLRDERDTAQETIVEAELLAEENVMQLEELAEQLEDARLARLNAETGLELARNKTRDAERMLHEIKLAQHTAEQKVAELARRARELEDRDLQLAERLETLAMEAETVEEAAPDEVLQEALALRETREQTLAATRDQLSALTETLRQHTQKQQEISAALPALREARSDWLLKHQEARLNVERFDEELKTAEADEAALLPHLNDNVKPGALAAEIARLARAIEGLGAVNLAALQELEEAQKRGEYLAGQTDDLLQAMATLEEAIARIDGETRDMLQSTYDAVNAKMSEFFPTLFGGGRAELVLTGDDLLSAGIQIIAQPPGKKNSTIHLLSGGEKALTAMSLVFSLFSLNPAPFCLLDEVDAPLDDANTSRFCDLVKQMAAHTQFLYISHNRLTMEMAEQLVGVTMQEQGCSRIVAVDIVEALKMRETA</sequence>
<dbReference type="SMART" id="SM00968">
    <property type="entry name" value="SMC_hinge"/>
    <property type="match status" value="1"/>
</dbReference>
<dbReference type="InterPro" id="IPR027417">
    <property type="entry name" value="P-loop_NTPase"/>
</dbReference>
<keyword evidence="4 6" id="KW-0175">Coiled coil</keyword>